<evidence type="ECO:0000256" key="3">
    <source>
        <dbReference type="PROSITE-ProRule" id="PRU00708"/>
    </source>
</evidence>
<keyword evidence="2" id="KW-0677">Repeat</keyword>
<feature type="repeat" description="PPR" evidence="3">
    <location>
        <begin position="502"/>
        <end position="536"/>
    </location>
</feature>
<organism evidence="4 5">
    <name type="scientific">Buddleja alternifolia</name>
    <dbReference type="NCBI Taxonomy" id="168488"/>
    <lineage>
        <taxon>Eukaryota</taxon>
        <taxon>Viridiplantae</taxon>
        <taxon>Streptophyta</taxon>
        <taxon>Embryophyta</taxon>
        <taxon>Tracheophyta</taxon>
        <taxon>Spermatophyta</taxon>
        <taxon>Magnoliopsida</taxon>
        <taxon>eudicotyledons</taxon>
        <taxon>Gunneridae</taxon>
        <taxon>Pentapetalae</taxon>
        <taxon>asterids</taxon>
        <taxon>lamiids</taxon>
        <taxon>Lamiales</taxon>
        <taxon>Scrophulariaceae</taxon>
        <taxon>Buddlejeae</taxon>
        <taxon>Buddleja</taxon>
    </lineage>
</organism>
<proteinExistence type="inferred from homology"/>
<evidence type="ECO:0000313" key="5">
    <source>
        <dbReference type="Proteomes" id="UP000826271"/>
    </source>
</evidence>
<keyword evidence="5" id="KW-1185">Reference proteome</keyword>
<dbReference type="NCBIfam" id="TIGR00756">
    <property type="entry name" value="PPR"/>
    <property type="match status" value="1"/>
</dbReference>
<evidence type="ECO:0000256" key="2">
    <source>
        <dbReference type="ARBA" id="ARBA00022737"/>
    </source>
</evidence>
<gene>
    <name evidence="4" type="ORF">BUALT_Bualt08G0146900</name>
</gene>
<comment type="caution">
    <text evidence="4">The sequence shown here is derived from an EMBL/GenBank/DDBJ whole genome shotgun (WGS) entry which is preliminary data.</text>
</comment>
<dbReference type="EMBL" id="WHWC01000008">
    <property type="protein sequence ID" value="KAG8378533.1"/>
    <property type="molecule type" value="Genomic_DNA"/>
</dbReference>
<dbReference type="AlphaFoldDB" id="A0AAV6XHE1"/>
<dbReference type="Pfam" id="PF01535">
    <property type="entry name" value="PPR"/>
    <property type="match status" value="1"/>
</dbReference>
<evidence type="ECO:0008006" key="6">
    <source>
        <dbReference type="Google" id="ProtNLM"/>
    </source>
</evidence>
<evidence type="ECO:0000313" key="4">
    <source>
        <dbReference type="EMBL" id="KAG8378533.1"/>
    </source>
</evidence>
<reference evidence="4" key="1">
    <citation type="submission" date="2019-10" db="EMBL/GenBank/DDBJ databases">
        <authorList>
            <person name="Zhang R."/>
            <person name="Pan Y."/>
            <person name="Wang J."/>
            <person name="Ma R."/>
            <person name="Yu S."/>
        </authorList>
    </citation>
    <scope>NUCLEOTIDE SEQUENCE</scope>
    <source>
        <strain evidence="4">LA-IB0</strain>
        <tissue evidence="4">Leaf</tissue>
    </source>
</reference>
<feature type="repeat" description="PPR" evidence="3">
    <location>
        <begin position="432"/>
        <end position="466"/>
    </location>
</feature>
<evidence type="ECO:0000256" key="1">
    <source>
        <dbReference type="ARBA" id="ARBA00007626"/>
    </source>
</evidence>
<dbReference type="PANTHER" id="PTHR47936:SF3">
    <property type="entry name" value="PENTACOTRIPEPTIDE-REPEAT REGION OF PRORP DOMAIN-CONTAINING PROTEIN"/>
    <property type="match status" value="1"/>
</dbReference>
<dbReference type="InterPro" id="IPR011990">
    <property type="entry name" value="TPR-like_helical_dom_sf"/>
</dbReference>
<feature type="repeat" description="PPR" evidence="3">
    <location>
        <begin position="397"/>
        <end position="431"/>
    </location>
</feature>
<accession>A0AAV6XHE1</accession>
<protein>
    <recommendedName>
        <fullName evidence="6">Pentatricopeptide repeat-containing protein</fullName>
    </recommendedName>
</protein>
<comment type="similarity">
    <text evidence="1">Belongs to the PPR family. P subfamily.</text>
</comment>
<dbReference type="Pfam" id="PF13041">
    <property type="entry name" value="PPR_2"/>
    <property type="match status" value="1"/>
</dbReference>
<name>A0AAV6XHE1_9LAMI</name>
<dbReference type="PROSITE" id="PS51375">
    <property type="entry name" value="PPR"/>
    <property type="match status" value="3"/>
</dbReference>
<sequence length="576" mass="65050">MRAIMRISHNFYTTQNLFRYSLNCTLLSSFSPKTLNPNTPQHTLSPSKSLCAISSICNFPSGSSSFFSFDSCTLQKRQSLCTFSSGSASKCFPNPYVPIKTHFLSSFSSWSSSRCKFGSLSRCKKQSLGSSTLLKHNSDHICSSSIYLYSANVHRYFTASSSNGAFNSVSVVESEVEGVANVFSDQQKLEKTNNFSRKFVLEIIDDIRNNRDDLESRLGVQASRLSVYSITEIFEVLNTHRIPGLRFFEWIWTNIPQVHKNAHVCSLIIDNIGRLGDYETMSTLLKKFTSKNICLTYEAFGFLPVFVSTDSSLTDSTKKVVDLLNKVGGSCRSSGICALVEMFCKLDLFEMAIYVIKITESKQSYYRLLIREKCRKGLTEDAHGIIREMGEAHCASNTTVYNYLLGSLCTNGRKNEASALLDEMKEIGIPPDAITFEILINFECRLGKMDVVHELLDQMVSLCLEPRLSTHISIVKSLFNTEKYEAAHKYVVDSSTIYKTSSNVMYSLLANLYQEKGDIMSARNTLVEMMEKNLKPNFIIYVKIVKQLRRIGRTILARDLECRHSKFVIKSRGSHL</sequence>
<dbReference type="SUPFAM" id="SSF48452">
    <property type="entry name" value="TPR-like"/>
    <property type="match status" value="1"/>
</dbReference>
<dbReference type="Gene3D" id="1.25.40.10">
    <property type="entry name" value="Tetratricopeptide repeat domain"/>
    <property type="match status" value="1"/>
</dbReference>
<dbReference type="InterPro" id="IPR002885">
    <property type="entry name" value="PPR_rpt"/>
</dbReference>
<dbReference type="Proteomes" id="UP000826271">
    <property type="component" value="Unassembled WGS sequence"/>
</dbReference>
<dbReference type="PANTHER" id="PTHR47936">
    <property type="entry name" value="PPR_LONG DOMAIN-CONTAINING PROTEIN"/>
    <property type="match status" value="1"/>
</dbReference>